<evidence type="ECO:0000256" key="2">
    <source>
        <dbReference type="ARBA" id="ARBA00022448"/>
    </source>
</evidence>
<dbReference type="Gene3D" id="2.40.170.20">
    <property type="entry name" value="TonB-dependent receptor, beta-barrel domain"/>
    <property type="match status" value="1"/>
</dbReference>
<evidence type="ECO:0000256" key="3">
    <source>
        <dbReference type="ARBA" id="ARBA00022452"/>
    </source>
</evidence>
<keyword evidence="4 8" id="KW-0812">Transmembrane</keyword>
<dbReference type="SUPFAM" id="SSF49464">
    <property type="entry name" value="Carboxypeptidase regulatory domain-like"/>
    <property type="match status" value="1"/>
</dbReference>
<evidence type="ECO:0000259" key="10">
    <source>
        <dbReference type="Pfam" id="PF00593"/>
    </source>
</evidence>
<keyword evidence="6 8" id="KW-0472">Membrane</keyword>
<name>A0ABS3YJJ3_9BACT</name>
<keyword evidence="2 8" id="KW-0813">Transport</keyword>
<evidence type="ECO:0000313" key="12">
    <source>
        <dbReference type="EMBL" id="MBO9154863.1"/>
    </source>
</evidence>
<dbReference type="InterPro" id="IPR039426">
    <property type="entry name" value="TonB-dep_rcpt-like"/>
</dbReference>
<keyword evidence="7 8" id="KW-0998">Cell outer membrane</keyword>
<comment type="similarity">
    <text evidence="8 9">Belongs to the TonB-dependent receptor family.</text>
</comment>
<dbReference type="Proteomes" id="UP000679126">
    <property type="component" value="Unassembled WGS sequence"/>
</dbReference>
<comment type="caution">
    <text evidence="12">The sequence shown here is derived from an EMBL/GenBank/DDBJ whole genome shotgun (WGS) entry which is preliminary data.</text>
</comment>
<dbReference type="NCBIfam" id="TIGR04057">
    <property type="entry name" value="SusC_RagA_signa"/>
    <property type="match status" value="1"/>
</dbReference>
<dbReference type="InterPro" id="IPR023996">
    <property type="entry name" value="TonB-dep_OMP_SusC/RagA"/>
</dbReference>
<keyword evidence="13" id="KW-1185">Reference proteome</keyword>
<keyword evidence="12" id="KW-0675">Receptor</keyword>
<dbReference type="InterPro" id="IPR000531">
    <property type="entry name" value="Beta-barrel_TonB"/>
</dbReference>
<dbReference type="InterPro" id="IPR037066">
    <property type="entry name" value="Plug_dom_sf"/>
</dbReference>
<dbReference type="SUPFAM" id="SSF56935">
    <property type="entry name" value="Porins"/>
    <property type="match status" value="1"/>
</dbReference>
<evidence type="ECO:0000256" key="5">
    <source>
        <dbReference type="ARBA" id="ARBA00023077"/>
    </source>
</evidence>
<evidence type="ECO:0000256" key="9">
    <source>
        <dbReference type="RuleBase" id="RU003357"/>
    </source>
</evidence>
<evidence type="ECO:0000256" key="8">
    <source>
        <dbReference type="PROSITE-ProRule" id="PRU01360"/>
    </source>
</evidence>
<evidence type="ECO:0000256" key="1">
    <source>
        <dbReference type="ARBA" id="ARBA00004571"/>
    </source>
</evidence>
<dbReference type="EMBL" id="JAGHKP010000004">
    <property type="protein sequence ID" value="MBO9154863.1"/>
    <property type="molecule type" value="Genomic_DNA"/>
</dbReference>
<keyword evidence="3 8" id="KW-1134">Transmembrane beta strand</keyword>
<dbReference type="Pfam" id="PF13715">
    <property type="entry name" value="CarbopepD_reg_2"/>
    <property type="match status" value="1"/>
</dbReference>
<dbReference type="Gene3D" id="2.60.40.1120">
    <property type="entry name" value="Carboxypeptidase-like, regulatory domain"/>
    <property type="match status" value="1"/>
</dbReference>
<dbReference type="NCBIfam" id="TIGR04056">
    <property type="entry name" value="OMP_RagA_SusC"/>
    <property type="match status" value="1"/>
</dbReference>
<evidence type="ECO:0000259" key="11">
    <source>
        <dbReference type="Pfam" id="PF07715"/>
    </source>
</evidence>
<dbReference type="InterPro" id="IPR012910">
    <property type="entry name" value="Plug_dom"/>
</dbReference>
<dbReference type="InterPro" id="IPR036942">
    <property type="entry name" value="Beta-barrel_TonB_sf"/>
</dbReference>
<dbReference type="Pfam" id="PF00593">
    <property type="entry name" value="TonB_dep_Rec_b-barrel"/>
    <property type="match status" value="1"/>
</dbReference>
<accession>A0ABS3YJJ3</accession>
<reference evidence="13" key="1">
    <citation type="submission" date="2021-03" db="EMBL/GenBank/DDBJ databases">
        <title>Assistant Professor.</title>
        <authorList>
            <person name="Huq M.A."/>
        </authorList>
    </citation>
    <scope>NUCLEOTIDE SEQUENCE [LARGE SCALE GENOMIC DNA]</scope>
    <source>
        <strain evidence="13">MAH-28</strain>
    </source>
</reference>
<dbReference type="Pfam" id="PF07715">
    <property type="entry name" value="Plug"/>
    <property type="match status" value="1"/>
</dbReference>
<evidence type="ECO:0000256" key="4">
    <source>
        <dbReference type="ARBA" id="ARBA00022692"/>
    </source>
</evidence>
<keyword evidence="5 9" id="KW-0798">TonB box</keyword>
<evidence type="ECO:0000256" key="7">
    <source>
        <dbReference type="ARBA" id="ARBA00023237"/>
    </source>
</evidence>
<evidence type="ECO:0000313" key="13">
    <source>
        <dbReference type="Proteomes" id="UP000679126"/>
    </source>
</evidence>
<organism evidence="12 13">
    <name type="scientific">Chitinophaga chungangae</name>
    <dbReference type="NCBI Taxonomy" id="2821488"/>
    <lineage>
        <taxon>Bacteria</taxon>
        <taxon>Pseudomonadati</taxon>
        <taxon>Bacteroidota</taxon>
        <taxon>Chitinophagia</taxon>
        <taxon>Chitinophagales</taxon>
        <taxon>Chitinophagaceae</taxon>
        <taxon>Chitinophaga</taxon>
    </lineage>
</organism>
<dbReference type="InterPro" id="IPR008969">
    <property type="entry name" value="CarboxyPept-like_regulatory"/>
</dbReference>
<dbReference type="PROSITE" id="PS52016">
    <property type="entry name" value="TONB_DEPENDENT_REC_3"/>
    <property type="match status" value="1"/>
</dbReference>
<comment type="subcellular location">
    <subcellularLocation>
        <location evidence="1 8">Cell outer membrane</location>
        <topology evidence="1 8">Multi-pass membrane protein</topology>
    </subcellularLocation>
</comment>
<dbReference type="Gene3D" id="2.170.130.10">
    <property type="entry name" value="TonB-dependent receptor, plug domain"/>
    <property type="match status" value="1"/>
</dbReference>
<dbReference type="RefSeq" id="WP_209147975.1">
    <property type="nucleotide sequence ID" value="NZ_JAGHKP010000004.1"/>
</dbReference>
<feature type="domain" description="TonB-dependent receptor plug" evidence="11">
    <location>
        <begin position="124"/>
        <end position="229"/>
    </location>
</feature>
<feature type="domain" description="TonB-dependent receptor-like beta-barrel" evidence="10">
    <location>
        <begin position="382"/>
        <end position="964"/>
    </location>
</feature>
<proteinExistence type="inferred from homology"/>
<dbReference type="InterPro" id="IPR023997">
    <property type="entry name" value="TonB-dep_OMP_SusC/RagA_CS"/>
</dbReference>
<sequence>MKPGLLLYSIFLWLFLQPLATLAHGSGGFVQAIAVKGTVRGTDGAPIPGVTIQVKGTSTGTVSQPDGTYTINVPDANATLQFSYIGYTPQEIPLAGRTTLDVVMSSSTSELEQVVVVGYGTRRKRDVTGAVGSVRGEEIAKQPVNTATQGVQGKLAGVQIISSGQPGSQPQVRVRGTGSMLAGAEPLYVVDGILTNDIRNINTADIVSMDVLKDASAAAIYGVRAANGVIIITTKRGQAGKMEVSYNMNIGWRQAANVVKMANTQQYTGYLADAGPQVTIPDFGADSDWYDAVLRKGLQQVHNISLSGGSEKFLYYFNAGYLTDEGIVKDNRYDRFTIRSNNEWNIVEDKLKFVAQLSYMHNKTDYVQLDDIYNNTYRAAPVVPIKRDGKYGNTSAFQNVGNPILSLDKSFDRMNENRLQGTTYLEYSPWKWLKLRSSIGVNQGFQNRRQYYDKYFNDETTFLVAGGNQQRPESQLTVVKEEGTEWLWENTATYQQRFDKHDLTVLAGYTAQKYEGDYLQGVRRNVPNSPDLWYLISGDPNTATNTSDGDKYARTSILARVNYSYDDKYLLSASFRNDASSRFPSDNRNGYFPAVGLGWVISQEDFMQDQKLFTFLKLRASWGRIGNDNIASNLYILTANSGLLYFFNGTATLGTNLADIKDRNLKWETTQEYDFGLEFSMMDSRLTGEVNYYNKETIDALVTVRIPGLLGDPDNEYTTNAGSFVNRGWEFTLGWKDRISDDLDYTIGGNLTLNRNEVTGLNQGQPLFRGGVGQQGNITKTDNGQPIGSFFVLDADGVFQSQAEIDAYVDKDGDKIQPGAVPGDLKYKDINGDGVINLDDRVYAGSYQPKLYYGINAGLNYKGMDFSVDFYGNAGNKIYNGKKAFRYEVTDNIEASYADKRWRADRPSATDPRTLPGGIPASDYFIESGSFFRMNNITVGYTLPKALLESIKIERLRVYLTSQNLFTAKKFTGFSPELVAGQARRDGFLSTQNSTSPLEAGIELNPYPTTKTFAIGLNVTF</sequence>
<evidence type="ECO:0000256" key="6">
    <source>
        <dbReference type="ARBA" id="ARBA00023136"/>
    </source>
</evidence>
<gene>
    <name evidence="12" type="ORF">J7I43_21725</name>
</gene>
<protein>
    <submittedName>
        <fullName evidence="12">TonB-dependent receptor</fullName>
    </submittedName>
</protein>